<comment type="caution">
    <text evidence="8">The sequence shown here is derived from an EMBL/GenBank/DDBJ whole genome shotgun (WGS) entry which is preliminary data.</text>
</comment>
<dbReference type="InterPro" id="IPR015712">
    <property type="entry name" value="DNA-dir_RNA_pol_su2"/>
</dbReference>
<accession>A0AAV6TG87</accession>
<evidence type="ECO:0000256" key="2">
    <source>
        <dbReference type="ARBA" id="ARBA00012418"/>
    </source>
</evidence>
<reference evidence="8 9" key="1">
    <citation type="journal article" date="2022" name="Nat. Ecol. Evol.">
        <title>A masculinizing supergene underlies an exaggerated male reproductive morph in a spider.</title>
        <authorList>
            <person name="Hendrickx F."/>
            <person name="De Corte Z."/>
            <person name="Sonet G."/>
            <person name="Van Belleghem S.M."/>
            <person name="Kostlbacher S."/>
            <person name="Vangestel C."/>
        </authorList>
    </citation>
    <scope>NUCLEOTIDE SEQUENCE [LARGE SCALE GENOMIC DNA]</scope>
    <source>
        <strain evidence="8">W744_W776</strain>
    </source>
</reference>
<dbReference type="Gene3D" id="3.90.1800.10">
    <property type="entry name" value="RNA polymerase alpha subunit dimerisation domain"/>
    <property type="match status" value="1"/>
</dbReference>
<dbReference type="EC" id="2.7.7.6" evidence="2"/>
<keyword evidence="5" id="KW-0548">Nucleotidyltransferase</keyword>
<dbReference type="Pfam" id="PF00562">
    <property type="entry name" value="RNA_pol_Rpb2_6"/>
    <property type="match status" value="1"/>
</dbReference>
<dbReference type="InterPro" id="IPR037033">
    <property type="entry name" value="DNA-dir_RNAP_su2_hyb_sf"/>
</dbReference>
<dbReference type="GO" id="GO:0000428">
    <property type="term" value="C:DNA-directed RNA polymerase complex"/>
    <property type="evidence" value="ECO:0007669"/>
    <property type="project" value="UniProtKB-KW"/>
</dbReference>
<dbReference type="GO" id="GO:0003899">
    <property type="term" value="F:DNA-directed RNA polymerase activity"/>
    <property type="evidence" value="ECO:0007669"/>
    <property type="project" value="UniProtKB-EC"/>
</dbReference>
<dbReference type="PROSITE" id="PS01166">
    <property type="entry name" value="RNA_POL_BETA"/>
    <property type="match status" value="1"/>
</dbReference>
<proteinExistence type="inferred from homology"/>
<dbReference type="GO" id="GO:0032549">
    <property type="term" value="F:ribonucleoside binding"/>
    <property type="evidence" value="ECO:0007669"/>
    <property type="project" value="InterPro"/>
</dbReference>
<evidence type="ECO:0000256" key="3">
    <source>
        <dbReference type="ARBA" id="ARBA00022478"/>
    </source>
</evidence>
<dbReference type="EMBL" id="JAFNEN010005173">
    <property type="protein sequence ID" value="KAG8170586.1"/>
    <property type="molecule type" value="Genomic_DNA"/>
</dbReference>
<gene>
    <name evidence="8" type="ORF">JTE90_010176</name>
</gene>
<evidence type="ECO:0000256" key="4">
    <source>
        <dbReference type="ARBA" id="ARBA00022679"/>
    </source>
</evidence>
<name>A0AAV6TG87_9ARAC</name>
<feature type="non-terminal residue" evidence="8">
    <location>
        <position position="1"/>
    </location>
</feature>
<keyword evidence="4" id="KW-0808">Transferase</keyword>
<evidence type="ECO:0000256" key="6">
    <source>
        <dbReference type="ARBA" id="ARBA00023163"/>
    </source>
</evidence>
<dbReference type="InterPro" id="IPR007120">
    <property type="entry name" value="DNA-dir_RNAP_su2_dom"/>
</dbReference>
<evidence type="ECO:0000313" key="8">
    <source>
        <dbReference type="EMBL" id="KAG8170586.1"/>
    </source>
</evidence>
<dbReference type="Proteomes" id="UP000827092">
    <property type="component" value="Unassembled WGS sequence"/>
</dbReference>
<feature type="domain" description="DNA-directed RNA polymerase subunit 2 hybrid-binding" evidence="7">
    <location>
        <begin position="705"/>
        <end position="769"/>
    </location>
</feature>
<comment type="similarity">
    <text evidence="1">Belongs to the RNA polymerase beta chain family.</text>
</comment>
<dbReference type="GO" id="GO:0006351">
    <property type="term" value="P:DNA-templated transcription"/>
    <property type="evidence" value="ECO:0007669"/>
    <property type="project" value="InterPro"/>
</dbReference>
<dbReference type="PANTHER" id="PTHR20856">
    <property type="entry name" value="DNA-DIRECTED RNA POLYMERASE I SUBUNIT 2"/>
    <property type="match status" value="1"/>
</dbReference>
<evidence type="ECO:0000256" key="1">
    <source>
        <dbReference type="ARBA" id="ARBA00006835"/>
    </source>
</evidence>
<sequence>PTTTAWSVPGLLSNGSMPYGQSTPLQVPRMLKPILDNYDAHVENFRHFLRTKVNCKLVYEGPFDIHQHIRERTVYACSVCHLPSNKLLPNVFPVMLGSSLDLAIRHRRMSDFGDTVPTFQPPLPEFEKLDIGRGFFIISGFLRQLPYFFTNDPSRTHVQEGVSVCVFTYDALDRGKKLSYYTHPYQDKKRGHITVTHNDGSENPDHVHAFFDFCPYPTQSKTYMANVYRGNTFDIDSLTNKFVISPGHLFTKLFVKYLYTPLRLNNWSEVRKSLIVVTKSIESGCLLHVLSRKTTFQKEGTKVGKMTSTSQEQQREIGADGEIFVEKSIGCYREVNMQTYPLNPFLTYMIVRQISSKVKADMLIPFHPTYVGYICILGCFETKNVGRTTMMVRDTIVSTCNALEPVFHDAKNSEIWGLLRLTYAVDSNYFVVVNEASIPIDEACFHRIDLLTLKRHLRTVECYVDGRFVHITYKMGLFFKPLQGTDIWVTPKDILYWSSRLLRLNSMEALVRRCGYPFLTSYHTDLNPFFNYNYFPKDILGFNALKNAVLAMDNTYHLYFMDSLSAYAWDGPTPYHQTVQQPDQDGVSPFFELKMPKLVVAYMNFQGSTQEDSIVCRKDVTAFHCRRFFSIRIKLVADGLVRFQPVQGDVDDDNPLLGTLVHFGEAPLVVEPFSIHVSTQHVTPQAIQLFFRKTPFRVLDYVQTCTILTICVEQDHLTSTGDKVCTFHGQKGVMTLVEKLPVLDGNVVPDLIVNAYCLFRMTMGQIEESRRSDPFSRDSQTIHNVDGQRMEPGQALYGRIFYFPISYWAVEHFYAPRQCTMDKIYNQPVKGRSRCGGMRLGNMELLNGLRAHGLAACFETKFFEHGDRVPCAGTASVPKATELVQQDGCFFKCNLQFVKEPSVCVSGCTHTRVGLTCPRPARRHTDF</sequence>
<dbReference type="InterPro" id="IPR007121">
    <property type="entry name" value="RNA_pol_bsu_CS"/>
</dbReference>
<dbReference type="Gene3D" id="2.40.270.10">
    <property type="entry name" value="DNA-directed RNA polymerase, subunit 2, domain 6"/>
    <property type="match status" value="1"/>
</dbReference>
<evidence type="ECO:0000256" key="5">
    <source>
        <dbReference type="ARBA" id="ARBA00022695"/>
    </source>
</evidence>
<keyword evidence="9" id="KW-1185">Reference proteome</keyword>
<dbReference type="GO" id="GO:0003677">
    <property type="term" value="F:DNA binding"/>
    <property type="evidence" value="ECO:0007669"/>
    <property type="project" value="InterPro"/>
</dbReference>
<protein>
    <recommendedName>
        <fullName evidence="2">DNA-directed RNA polymerase</fullName>
        <ecNumber evidence="2">2.7.7.6</ecNumber>
    </recommendedName>
</protein>
<evidence type="ECO:0000259" key="7">
    <source>
        <dbReference type="Pfam" id="PF00562"/>
    </source>
</evidence>
<keyword evidence="3" id="KW-0240">DNA-directed RNA polymerase</keyword>
<dbReference type="AlphaFoldDB" id="A0AAV6TG87"/>
<keyword evidence="6" id="KW-0804">Transcription</keyword>
<organism evidence="8 9">
    <name type="scientific">Oedothorax gibbosus</name>
    <dbReference type="NCBI Taxonomy" id="931172"/>
    <lineage>
        <taxon>Eukaryota</taxon>
        <taxon>Metazoa</taxon>
        <taxon>Ecdysozoa</taxon>
        <taxon>Arthropoda</taxon>
        <taxon>Chelicerata</taxon>
        <taxon>Arachnida</taxon>
        <taxon>Araneae</taxon>
        <taxon>Araneomorphae</taxon>
        <taxon>Entelegynae</taxon>
        <taxon>Araneoidea</taxon>
        <taxon>Linyphiidae</taxon>
        <taxon>Erigoninae</taxon>
        <taxon>Oedothorax</taxon>
    </lineage>
</organism>
<dbReference type="SUPFAM" id="SSF64484">
    <property type="entry name" value="beta and beta-prime subunits of DNA dependent RNA-polymerase"/>
    <property type="match status" value="1"/>
</dbReference>
<evidence type="ECO:0000313" key="9">
    <source>
        <dbReference type="Proteomes" id="UP000827092"/>
    </source>
</evidence>